<reference evidence="1 2" key="1">
    <citation type="journal article" date="2019" name="Int. J. Syst. Evol. Microbiol.">
        <title>The Global Catalogue of Microorganisms (GCM) 10K type strain sequencing project: providing services to taxonomists for standard genome sequencing and annotation.</title>
        <authorList>
            <consortium name="The Broad Institute Genomics Platform"/>
            <consortium name="The Broad Institute Genome Sequencing Center for Infectious Disease"/>
            <person name="Wu L."/>
            <person name="Ma J."/>
        </authorList>
    </citation>
    <scope>NUCLEOTIDE SEQUENCE [LARGE SCALE GENOMIC DNA]</scope>
    <source>
        <strain evidence="1 2">CGMCC 1.10390</strain>
    </source>
</reference>
<dbReference type="RefSeq" id="WP_256399919.1">
    <property type="nucleotide sequence ID" value="NZ_JANHJR010000002.1"/>
</dbReference>
<keyword evidence="2" id="KW-1185">Reference proteome</keyword>
<protein>
    <submittedName>
        <fullName evidence="1">Uncharacterized protein</fullName>
    </submittedName>
</protein>
<proteinExistence type="predicted"/>
<dbReference type="EMBL" id="JBHUDO010000001">
    <property type="protein sequence ID" value="MFD1644660.1"/>
    <property type="molecule type" value="Genomic_DNA"/>
</dbReference>
<organism evidence="1 2">
    <name type="scientific">Haloarchaeobius litoreus</name>
    <dbReference type="NCBI Taxonomy" id="755306"/>
    <lineage>
        <taxon>Archaea</taxon>
        <taxon>Methanobacteriati</taxon>
        <taxon>Methanobacteriota</taxon>
        <taxon>Stenosarchaea group</taxon>
        <taxon>Halobacteria</taxon>
        <taxon>Halobacteriales</taxon>
        <taxon>Halorubellaceae</taxon>
        <taxon>Haloarchaeobius</taxon>
    </lineage>
</organism>
<dbReference type="AlphaFoldDB" id="A0ABD6DH50"/>
<evidence type="ECO:0000313" key="2">
    <source>
        <dbReference type="Proteomes" id="UP001597034"/>
    </source>
</evidence>
<sequence length="222" mass="25674">MKIEEPEVTRYPKNCYSVEQERRITSQNLIAVRIPVRNNGLKNAQDCSARVEFSNVSNSFETRWNETSYPHSISISRDSRRLLDVFWLRPEDNTILTASPERETSFDYPKEARHEIRPGEYIITISVSAANMPEQEFKLSLGGEAVEIPNNILDFSKDADIIDSIRMEERYAIVYSEEQATILEVPNGMDLSELEVFKEFGVKDRGRPFAAWAGEKYDIRRK</sequence>
<name>A0ABD6DH50_9EURY</name>
<dbReference type="Proteomes" id="UP001597034">
    <property type="component" value="Unassembled WGS sequence"/>
</dbReference>
<evidence type="ECO:0000313" key="1">
    <source>
        <dbReference type="EMBL" id="MFD1644660.1"/>
    </source>
</evidence>
<gene>
    <name evidence="1" type="ORF">ACFSBL_03090</name>
</gene>
<accession>A0ABD6DH50</accession>
<comment type="caution">
    <text evidence="1">The sequence shown here is derived from an EMBL/GenBank/DDBJ whole genome shotgun (WGS) entry which is preliminary data.</text>
</comment>